<reference evidence="2" key="1">
    <citation type="journal article" date="2020" name="Nature">
        <title>Giant virus diversity and host interactions through global metagenomics.</title>
        <authorList>
            <person name="Schulz F."/>
            <person name="Roux S."/>
            <person name="Paez-Espino D."/>
            <person name="Jungbluth S."/>
            <person name="Walsh D.A."/>
            <person name="Denef V.J."/>
            <person name="McMahon K.D."/>
            <person name="Konstantinidis K.T."/>
            <person name="Eloe-Fadrosh E.A."/>
            <person name="Kyrpides N.C."/>
            <person name="Woyke T."/>
        </authorList>
    </citation>
    <scope>NUCLEOTIDE SEQUENCE</scope>
    <source>
        <strain evidence="2">GVMAG-M-3300027804-47</strain>
    </source>
</reference>
<name>A0A6C0LJ81_9ZZZZ</name>
<evidence type="ECO:0000256" key="1">
    <source>
        <dbReference type="SAM" id="MobiDB-lite"/>
    </source>
</evidence>
<sequence length="102" mass="11368">MAIETYEFGKLTTVIKDVFPVKKCNQLSCQFNFNSFGKYFNMASGLLSGNDYVLKQVKTLGRGDGDGDGSGSSSFADENAYDFSSPSKFLYYNTDIKYPVYN</sequence>
<dbReference type="AlphaFoldDB" id="A0A6C0LJ81"/>
<dbReference type="EMBL" id="MN740483">
    <property type="protein sequence ID" value="QHU29232.1"/>
    <property type="molecule type" value="Genomic_DNA"/>
</dbReference>
<organism evidence="2">
    <name type="scientific">viral metagenome</name>
    <dbReference type="NCBI Taxonomy" id="1070528"/>
    <lineage>
        <taxon>unclassified sequences</taxon>
        <taxon>metagenomes</taxon>
        <taxon>organismal metagenomes</taxon>
    </lineage>
</organism>
<protein>
    <submittedName>
        <fullName evidence="2">Uncharacterized protein</fullName>
    </submittedName>
</protein>
<accession>A0A6C0LJ81</accession>
<evidence type="ECO:0000313" key="2">
    <source>
        <dbReference type="EMBL" id="QHU29232.1"/>
    </source>
</evidence>
<feature type="region of interest" description="Disordered" evidence="1">
    <location>
        <begin position="62"/>
        <end position="81"/>
    </location>
</feature>
<proteinExistence type="predicted"/>